<dbReference type="NCBIfam" id="NF003465">
    <property type="entry name" value="PRK05089.1"/>
    <property type="match status" value="1"/>
</dbReference>
<dbReference type="HAMAP" id="MF_00155">
    <property type="entry name" value="CtaG"/>
    <property type="match status" value="1"/>
</dbReference>
<keyword evidence="7 10" id="KW-1133">Transmembrane helix</keyword>
<dbReference type="PANTHER" id="PTHR21320">
    <property type="entry name" value="CYTOCHROME C OXIDASE ASSEMBLY PROTEIN COX11-RELATED"/>
    <property type="match status" value="1"/>
</dbReference>
<evidence type="ECO:0000256" key="1">
    <source>
        <dbReference type="ARBA" id="ARBA00004007"/>
    </source>
</evidence>
<dbReference type="PIRSF" id="PIRSF005413">
    <property type="entry name" value="COX11"/>
    <property type="match status" value="1"/>
</dbReference>
<evidence type="ECO:0000256" key="10">
    <source>
        <dbReference type="HAMAP-Rule" id="MF_00155"/>
    </source>
</evidence>
<dbReference type="RefSeq" id="WP_256618027.1">
    <property type="nucleotide sequence ID" value="NZ_JANIBC010000001.1"/>
</dbReference>
<accession>A0A9X2L8M9</accession>
<keyword evidence="10" id="KW-1003">Cell membrane</keyword>
<feature type="topological domain" description="Periplasmic" evidence="10">
    <location>
        <begin position="27"/>
        <end position="191"/>
    </location>
</feature>
<dbReference type="SUPFAM" id="SSF110111">
    <property type="entry name" value="Ctag/Cox11"/>
    <property type="match status" value="1"/>
</dbReference>
<evidence type="ECO:0000256" key="9">
    <source>
        <dbReference type="ARBA" id="ARBA00023136"/>
    </source>
</evidence>
<dbReference type="GO" id="GO:0008535">
    <property type="term" value="P:respiratory chain complex IV assembly"/>
    <property type="evidence" value="ECO:0007669"/>
    <property type="project" value="UniProtKB-UniRule"/>
</dbReference>
<dbReference type="Gene3D" id="2.60.370.10">
    <property type="entry name" value="Ctag/Cox11"/>
    <property type="match status" value="1"/>
</dbReference>
<feature type="chain" id="PRO_5040771662" description="Cytochrome c oxidase assembly protein CtaG" evidence="11">
    <location>
        <begin position="26"/>
        <end position="191"/>
    </location>
</feature>
<evidence type="ECO:0000256" key="7">
    <source>
        <dbReference type="ARBA" id="ARBA00022989"/>
    </source>
</evidence>
<keyword evidence="5 10" id="KW-0812">Transmembrane</keyword>
<feature type="signal peptide" evidence="11">
    <location>
        <begin position="1"/>
        <end position="25"/>
    </location>
</feature>
<evidence type="ECO:0000256" key="8">
    <source>
        <dbReference type="ARBA" id="ARBA00023008"/>
    </source>
</evidence>
<dbReference type="InterPro" id="IPR023471">
    <property type="entry name" value="CtaG/Cox11_dom_sf"/>
</dbReference>
<evidence type="ECO:0000256" key="2">
    <source>
        <dbReference type="ARBA" id="ARBA00004382"/>
    </source>
</evidence>
<dbReference type="FunFam" id="2.60.370.10:FF:000001">
    <property type="entry name" value="COX11 cytochrome c oxidase assembly homolog"/>
    <property type="match status" value="1"/>
</dbReference>
<reference evidence="12" key="1">
    <citation type="submission" date="2022-07" db="EMBL/GenBank/DDBJ databases">
        <title>Parvularcula maris sp. nov., an algicidal bacterium isolated from seawater.</title>
        <authorList>
            <person name="Li F."/>
        </authorList>
    </citation>
    <scope>NUCLEOTIDE SEQUENCE</scope>
    <source>
        <strain evidence="12">BGMRC 0090</strain>
    </source>
</reference>
<evidence type="ECO:0000256" key="6">
    <source>
        <dbReference type="ARBA" id="ARBA00022968"/>
    </source>
</evidence>
<name>A0A9X2L8M9_9PROT</name>
<sequence>MVSKNGKVAASVALVAALMVGASFAAVPLYRIFCQVTGWGGTTQVAKAEADRVLDRRVTVRFDASIAKGIPWSFKPAQVSQTLRIGETGLAYYEATNNADYPVIGSASFNVQPAKAGSYFMKVDCFCFEEQILQPGETMLMPVTYYVDPEMADERRLDDVREITLSYTFYRNEDAEEREDLGTERRAEAGR</sequence>
<organism evidence="12 13">
    <name type="scientific">Parvularcula maris</name>
    <dbReference type="NCBI Taxonomy" id="2965077"/>
    <lineage>
        <taxon>Bacteria</taxon>
        <taxon>Pseudomonadati</taxon>
        <taxon>Pseudomonadota</taxon>
        <taxon>Alphaproteobacteria</taxon>
        <taxon>Parvularculales</taxon>
        <taxon>Parvularculaceae</taxon>
        <taxon>Parvularcula</taxon>
    </lineage>
</organism>
<dbReference type="AlphaFoldDB" id="A0A9X2L8M9"/>
<comment type="function">
    <text evidence="1 10">Exerts its effect at some terminal stage of cytochrome c oxidase synthesis, probably by being involved in the insertion of the copper B into subunit I.</text>
</comment>
<keyword evidence="10" id="KW-0997">Cell inner membrane</keyword>
<keyword evidence="13" id="KW-1185">Reference proteome</keyword>
<dbReference type="EMBL" id="JANIBC010000001">
    <property type="protein sequence ID" value="MCQ8184222.1"/>
    <property type="molecule type" value="Genomic_DNA"/>
</dbReference>
<dbReference type="Proteomes" id="UP001142610">
    <property type="component" value="Unassembled WGS sequence"/>
</dbReference>
<evidence type="ECO:0000256" key="3">
    <source>
        <dbReference type="ARBA" id="ARBA00009620"/>
    </source>
</evidence>
<evidence type="ECO:0000256" key="5">
    <source>
        <dbReference type="ARBA" id="ARBA00022692"/>
    </source>
</evidence>
<dbReference type="PANTHER" id="PTHR21320:SF3">
    <property type="entry name" value="CYTOCHROME C OXIDASE ASSEMBLY PROTEIN COX11, MITOCHONDRIAL-RELATED"/>
    <property type="match status" value="1"/>
</dbReference>
<dbReference type="InterPro" id="IPR007533">
    <property type="entry name" value="Cyt_c_oxidase_assmbl_CtaG"/>
</dbReference>
<dbReference type="GO" id="GO:0005886">
    <property type="term" value="C:plasma membrane"/>
    <property type="evidence" value="ECO:0007669"/>
    <property type="project" value="UniProtKB-SubCell"/>
</dbReference>
<evidence type="ECO:0000256" key="4">
    <source>
        <dbReference type="ARBA" id="ARBA00015384"/>
    </source>
</evidence>
<dbReference type="Pfam" id="PF04442">
    <property type="entry name" value="CtaG_Cox11"/>
    <property type="match status" value="1"/>
</dbReference>
<evidence type="ECO:0000256" key="11">
    <source>
        <dbReference type="SAM" id="SignalP"/>
    </source>
</evidence>
<protein>
    <recommendedName>
        <fullName evidence="4 10">Cytochrome c oxidase assembly protein CtaG</fullName>
    </recommendedName>
</protein>
<comment type="subcellular location">
    <subcellularLocation>
        <location evidence="2 10">Cell inner membrane</location>
        <topology evidence="2 10">Single-pass type II membrane protein</topology>
        <orientation evidence="2 10">Periplasmic side</orientation>
    </subcellularLocation>
</comment>
<proteinExistence type="inferred from homology"/>
<feature type="topological domain" description="Cytoplasmic" evidence="10">
    <location>
        <begin position="1"/>
        <end position="6"/>
    </location>
</feature>
<evidence type="ECO:0000313" key="13">
    <source>
        <dbReference type="Proteomes" id="UP001142610"/>
    </source>
</evidence>
<comment type="caution">
    <text evidence="12">The sequence shown here is derived from an EMBL/GenBank/DDBJ whole genome shotgun (WGS) entry which is preliminary data.</text>
</comment>
<keyword evidence="8 10" id="KW-0186">Copper</keyword>
<keyword evidence="6 10" id="KW-0735">Signal-anchor</keyword>
<keyword evidence="11" id="KW-0732">Signal</keyword>
<gene>
    <name evidence="10" type="primary">ctaG</name>
    <name evidence="12" type="ORF">NOG11_02375</name>
</gene>
<evidence type="ECO:0000313" key="12">
    <source>
        <dbReference type="EMBL" id="MCQ8184222.1"/>
    </source>
</evidence>
<dbReference type="GO" id="GO:0005507">
    <property type="term" value="F:copper ion binding"/>
    <property type="evidence" value="ECO:0007669"/>
    <property type="project" value="InterPro"/>
</dbReference>
<keyword evidence="9 10" id="KW-0472">Membrane</keyword>
<comment type="similarity">
    <text evidence="3 10">Belongs to the COX11/CtaG family.</text>
</comment>